<keyword evidence="4" id="KW-1185">Reference proteome</keyword>
<proteinExistence type="predicted"/>
<dbReference type="AlphaFoldDB" id="A0A8J3L8E1"/>
<name>A0A8J3L8E1_9ACTN</name>
<keyword evidence="2" id="KW-1133">Transmembrane helix</keyword>
<feature type="transmembrane region" description="Helical" evidence="2">
    <location>
        <begin position="27"/>
        <end position="45"/>
    </location>
</feature>
<gene>
    <name evidence="3" type="ORF">Cco03nite_65500</name>
</gene>
<accession>A0A8J3L8E1</accession>
<comment type="caution">
    <text evidence="3">The sequence shown here is derived from an EMBL/GenBank/DDBJ whole genome shotgun (WGS) entry which is preliminary data.</text>
</comment>
<dbReference type="EMBL" id="BONI01000074">
    <property type="protein sequence ID" value="GIG09850.1"/>
    <property type="molecule type" value="Genomic_DNA"/>
</dbReference>
<evidence type="ECO:0000313" key="4">
    <source>
        <dbReference type="Proteomes" id="UP000630887"/>
    </source>
</evidence>
<evidence type="ECO:0000256" key="2">
    <source>
        <dbReference type="SAM" id="Phobius"/>
    </source>
</evidence>
<keyword evidence="2" id="KW-0472">Membrane</keyword>
<organism evidence="3 4">
    <name type="scientific">Catellatospora coxensis</name>
    <dbReference type="NCBI Taxonomy" id="310354"/>
    <lineage>
        <taxon>Bacteria</taxon>
        <taxon>Bacillati</taxon>
        <taxon>Actinomycetota</taxon>
        <taxon>Actinomycetes</taxon>
        <taxon>Micromonosporales</taxon>
        <taxon>Micromonosporaceae</taxon>
        <taxon>Catellatospora</taxon>
    </lineage>
</organism>
<sequence>MNGVTIDPPAPEAAPQPQPTPPARRHLWTALVIGWALLLVVLAVWSARNDPPSLRDQTTAASAKATIDEVVGQVTAQAPAGATIQDKGYAEKGCSLSAARDGVSLVRTLIVSGPVGGESAMIEALAAALPDAVTRPADGPKEGFYYDAGNYVAARGKVSGEGLVTVDLSSGCRVP</sequence>
<dbReference type="Proteomes" id="UP000630887">
    <property type="component" value="Unassembled WGS sequence"/>
</dbReference>
<keyword evidence="2" id="KW-0812">Transmembrane</keyword>
<feature type="region of interest" description="Disordered" evidence="1">
    <location>
        <begin position="1"/>
        <end position="22"/>
    </location>
</feature>
<protein>
    <submittedName>
        <fullName evidence="3">Uncharacterized protein</fullName>
    </submittedName>
</protein>
<evidence type="ECO:0000313" key="3">
    <source>
        <dbReference type="EMBL" id="GIG09850.1"/>
    </source>
</evidence>
<reference evidence="3 4" key="1">
    <citation type="submission" date="2021-01" db="EMBL/GenBank/DDBJ databases">
        <title>Whole genome shotgun sequence of Catellatospora coxensis NBRC 107359.</title>
        <authorList>
            <person name="Komaki H."/>
            <person name="Tamura T."/>
        </authorList>
    </citation>
    <scope>NUCLEOTIDE SEQUENCE [LARGE SCALE GENOMIC DNA]</scope>
    <source>
        <strain evidence="3 4">NBRC 107359</strain>
    </source>
</reference>
<feature type="compositionally biased region" description="Pro residues" evidence="1">
    <location>
        <begin position="8"/>
        <end position="22"/>
    </location>
</feature>
<evidence type="ECO:0000256" key="1">
    <source>
        <dbReference type="SAM" id="MobiDB-lite"/>
    </source>
</evidence>